<dbReference type="CDD" id="cd10917">
    <property type="entry name" value="CE4_NodB_like_6s_7s"/>
    <property type="match status" value="1"/>
</dbReference>
<dbReference type="InterPro" id="IPR050248">
    <property type="entry name" value="Polysacc_deacetylase_ArnD"/>
</dbReference>
<name>A0A916RVV0_9BACT</name>
<organism evidence="2 3">
    <name type="scientific">Edaphobacter acidisoli</name>
    <dbReference type="NCBI Taxonomy" id="2040573"/>
    <lineage>
        <taxon>Bacteria</taxon>
        <taxon>Pseudomonadati</taxon>
        <taxon>Acidobacteriota</taxon>
        <taxon>Terriglobia</taxon>
        <taxon>Terriglobales</taxon>
        <taxon>Acidobacteriaceae</taxon>
        <taxon>Edaphobacter</taxon>
    </lineage>
</organism>
<dbReference type="InterPro" id="IPR011330">
    <property type="entry name" value="Glyco_hydro/deAcase_b/a-brl"/>
</dbReference>
<dbReference type="GO" id="GO:0005975">
    <property type="term" value="P:carbohydrate metabolic process"/>
    <property type="evidence" value="ECO:0007669"/>
    <property type="project" value="InterPro"/>
</dbReference>
<protein>
    <recommendedName>
        <fullName evidence="1">NodB homology domain-containing protein</fullName>
    </recommendedName>
</protein>
<dbReference type="InterPro" id="IPR002509">
    <property type="entry name" value="NODB_dom"/>
</dbReference>
<dbReference type="PROSITE" id="PS51677">
    <property type="entry name" value="NODB"/>
    <property type="match status" value="1"/>
</dbReference>
<dbReference type="RefSeq" id="WP_229668932.1">
    <property type="nucleotide sequence ID" value="NZ_BMJB01000001.1"/>
</dbReference>
<dbReference type="Proteomes" id="UP000648801">
    <property type="component" value="Unassembled WGS sequence"/>
</dbReference>
<dbReference type="AlphaFoldDB" id="A0A916RVV0"/>
<dbReference type="EMBL" id="BMJB01000001">
    <property type="protein sequence ID" value="GGA72493.1"/>
    <property type="molecule type" value="Genomic_DNA"/>
</dbReference>
<dbReference type="SUPFAM" id="SSF88713">
    <property type="entry name" value="Glycoside hydrolase/deacetylase"/>
    <property type="match status" value="1"/>
</dbReference>
<feature type="domain" description="NodB homology" evidence="1">
    <location>
        <begin position="46"/>
        <end position="237"/>
    </location>
</feature>
<dbReference type="Gene3D" id="3.20.20.370">
    <property type="entry name" value="Glycoside hydrolase/deacetylase"/>
    <property type="match status" value="1"/>
</dbReference>
<sequence>MPSKHISEAATALAVAGLLAGGWAYGALYPPSQLFGRVIVAGNDPNEIALTYDDGPNPAATERLLEVLARHDVRATFFLIGGFVRQRPDLARAIAAAGHLIGNHTVTHPWLAWQSAARIREELVGCNASLEDAIGAPVHYFRPPHGARRPYVLRTARELGLITIQWNVTCFDWSAPPPETILNHAISGITRNQRRRRASNVLLHDGGHLGLNAPRHASVEATDKLITRYKQTGAKFVTVDHWA</sequence>
<evidence type="ECO:0000313" key="3">
    <source>
        <dbReference type="Proteomes" id="UP000648801"/>
    </source>
</evidence>
<gene>
    <name evidence="2" type="ORF">GCM10011507_25150</name>
</gene>
<accession>A0A916RVV0</accession>
<dbReference type="PANTHER" id="PTHR10587">
    <property type="entry name" value="GLYCOSYL TRANSFERASE-RELATED"/>
    <property type="match status" value="1"/>
</dbReference>
<evidence type="ECO:0000259" key="1">
    <source>
        <dbReference type="PROSITE" id="PS51677"/>
    </source>
</evidence>
<dbReference type="GO" id="GO:0016810">
    <property type="term" value="F:hydrolase activity, acting on carbon-nitrogen (but not peptide) bonds"/>
    <property type="evidence" value="ECO:0007669"/>
    <property type="project" value="InterPro"/>
</dbReference>
<dbReference type="Pfam" id="PF01522">
    <property type="entry name" value="Polysacc_deac_1"/>
    <property type="match status" value="1"/>
</dbReference>
<evidence type="ECO:0000313" key="2">
    <source>
        <dbReference type="EMBL" id="GGA72493.1"/>
    </source>
</evidence>
<dbReference type="PANTHER" id="PTHR10587:SF137">
    <property type="entry name" value="4-DEOXY-4-FORMAMIDO-L-ARABINOSE-PHOSPHOUNDECAPRENOL DEFORMYLASE ARND-RELATED"/>
    <property type="match status" value="1"/>
</dbReference>
<proteinExistence type="predicted"/>
<reference evidence="2" key="2">
    <citation type="submission" date="2020-09" db="EMBL/GenBank/DDBJ databases">
        <authorList>
            <person name="Sun Q."/>
            <person name="Zhou Y."/>
        </authorList>
    </citation>
    <scope>NUCLEOTIDE SEQUENCE</scope>
    <source>
        <strain evidence="2">CGMCC 1.15447</strain>
    </source>
</reference>
<keyword evidence="3" id="KW-1185">Reference proteome</keyword>
<comment type="caution">
    <text evidence="2">The sequence shown here is derived from an EMBL/GenBank/DDBJ whole genome shotgun (WGS) entry which is preliminary data.</text>
</comment>
<reference evidence="2" key="1">
    <citation type="journal article" date="2014" name="Int. J. Syst. Evol. Microbiol.">
        <title>Complete genome sequence of Corynebacterium casei LMG S-19264T (=DSM 44701T), isolated from a smear-ripened cheese.</title>
        <authorList>
            <consortium name="US DOE Joint Genome Institute (JGI-PGF)"/>
            <person name="Walter F."/>
            <person name="Albersmeier A."/>
            <person name="Kalinowski J."/>
            <person name="Ruckert C."/>
        </authorList>
    </citation>
    <scope>NUCLEOTIDE SEQUENCE</scope>
    <source>
        <strain evidence="2">CGMCC 1.15447</strain>
    </source>
</reference>